<protein>
    <submittedName>
        <fullName evidence="1">Rpn family recombination-promoting nuclease/putative transposase</fullName>
    </submittedName>
</protein>
<gene>
    <name evidence="1" type="ORF">QJ036_03395</name>
</gene>
<dbReference type="Proteomes" id="UP001300383">
    <property type="component" value="Unassembled WGS sequence"/>
</dbReference>
<dbReference type="AlphaFoldDB" id="A0AAP4BA64"/>
<proteinExistence type="predicted"/>
<keyword evidence="2" id="KW-1185">Reference proteome</keyword>
<dbReference type="InterPro" id="IPR010106">
    <property type="entry name" value="RpnA"/>
</dbReference>
<evidence type="ECO:0000313" key="1">
    <source>
        <dbReference type="EMBL" id="MDI9241523.1"/>
    </source>
</evidence>
<dbReference type="NCBIfam" id="TIGR01784">
    <property type="entry name" value="T_den_put_tspse"/>
    <property type="match status" value="1"/>
</dbReference>
<reference evidence="1 2" key="1">
    <citation type="submission" date="2023-05" db="EMBL/GenBank/DDBJ databases">
        <title>[ruminococcus] sp. nov., isolated from a pig farm feces dump.</title>
        <authorList>
            <person name="Chang Y.-H."/>
        </authorList>
    </citation>
    <scope>NUCLEOTIDE SEQUENCE [LARGE SCALE GENOMIC DNA]</scope>
    <source>
        <strain evidence="1 2">YH-rum2234</strain>
    </source>
</reference>
<dbReference type="Pfam" id="PF12784">
    <property type="entry name" value="PDDEXK_2"/>
    <property type="match status" value="1"/>
</dbReference>
<dbReference type="RefSeq" id="WP_283230031.1">
    <property type="nucleotide sequence ID" value="NZ_JASGBQ010000003.1"/>
</dbReference>
<accession>A0AAP4BA64</accession>
<comment type="caution">
    <text evidence="1">The sequence shown here is derived from an EMBL/GenBank/DDBJ whole genome shotgun (WGS) entry which is preliminary data.</text>
</comment>
<name>A0AAP4BA64_9FIRM</name>
<dbReference type="EMBL" id="JASGBQ010000003">
    <property type="protein sequence ID" value="MDI9241523.1"/>
    <property type="molecule type" value="Genomic_DNA"/>
</dbReference>
<organism evidence="1 2">
    <name type="scientific">Fusibacillus kribbianus</name>
    <dbReference type="NCBI Taxonomy" id="3044208"/>
    <lineage>
        <taxon>Bacteria</taxon>
        <taxon>Bacillati</taxon>
        <taxon>Bacillota</taxon>
        <taxon>Clostridia</taxon>
        <taxon>Lachnospirales</taxon>
        <taxon>Lachnospiraceae</taxon>
        <taxon>Fusibacillus</taxon>
    </lineage>
</organism>
<evidence type="ECO:0000313" key="2">
    <source>
        <dbReference type="Proteomes" id="UP001300383"/>
    </source>
</evidence>
<sequence length="286" mass="33727">MGKKKALKDLTIKDNFMFGAVMSQEENCREFLEMVLGFRVERVHVIREKSLIYHPENRGVRLDVYAKDKENKHYNVEMQLVRKPELEKRVRYYHGQIDMEMLLSGQDYTELSDAYVIFICDFDPFGLGRYCYTFRPRCVEEGELYLNDGSISIFLNTHGKNAEETPNALVEFLRYVKADLAESMEAYEDEFVKRLQDSVQRVKENRRMEEKYMTLGELLKDERDEGKAEGKAEAVLELLEDYGSIPETVRERIMSETNQDILRKWIRMAARVSSVKQFAEEMDTER</sequence>